<keyword evidence="3" id="KW-1185">Reference proteome</keyword>
<feature type="compositionally biased region" description="Basic residues" evidence="1">
    <location>
        <begin position="393"/>
        <end position="405"/>
    </location>
</feature>
<dbReference type="Gramene" id="Aco000669.1.mrna1">
    <property type="protein sequence ID" value="Aco000669.1.mrna1"/>
    <property type="gene ID" value="Aco000669.1.path1"/>
</dbReference>
<keyword evidence="2" id="KW-0472">Membrane</keyword>
<protein>
    <submittedName>
        <fullName evidence="4">Uncharacterized protein LOC109718450</fullName>
    </submittedName>
</protein>
<evidence type="ECO:0000256" key="2">
    <source>
        <dbReference type="SAM" id="Phobius"/>
    </source>
</evidence>
<evidence type="ECO:0000313" key="3">
    <source>
        <dbReference type="Proteomes" id="UP000515123"/>
    </source>
</evidence>
<reference evidence="3" key="1">
    <citation type="journal article" date="2015" name="Nat. Genet.">
        <title>The pineapple genome and the evolution of CAM photosynthesis.</title>
        <authorList>
            <person name="Ming R."/>
            <person name="VanBuren R."/>
            <person name="Wai C.M."/>
            <person name="Tang H."/>
            <person name="Schatz M.C."/>
            <person name="Bowers J.E."/>
            <person name="Lyons E."/>
            <person name="Wang M.L."/>
            <person name="Chen J."/>
            <person name="Biggers E."/>
            <person name="Zhang J."/>
            <person name="Huang L."/>
            <person name="Zhang L."/>
            <person name="Miao W."/>
            <person name="Zhang J."/>
            <person name="Ye Z."/>
            <person name="Miao C."/>
            <person name="Lin Z."/>
            <person name="Wang H."/>
            <person name="Zhou H."/>
            <person name="Yim W.C."/>
            <person name="Priest H.D."/>
            <person name="Zheng C."/>
            <person name="Woodhouse M."/>
            <person name="Edger P.P."/>
            <person name="Guyot R."/>
            <person name="Guo H.B."/>
            <person name="Guo H."/>
            <person name="Zheng G."/>
            <person name="Singh R."/>
            <person name="Sharma A."/>
            <person name="Min X."/>
            <person name="Zheng Y."/>
            <person name="Lee H."/>
            <person name="Gurtowski J."/>
            <person name="Sedlazeck F.J."/>
            <person name="Harkess A."/>
            <person name="McKain M.R."/>
            <person name="Liao Z."/>
            <person name="Fang J."/>
            <person name="Liu J."/>
            <person name="Zhang X."/>
            <person name="Zhang Q."/>
            <person name="Hu W."/>
            <person name="Qin Y."/>
            <person name="Wang K."/>
            <person name="Chen L.Y."/>
            <person name="Shirley N."/>
            <person name="Lin Y.R."/>
            <person name="Liu L.Y."/>
            <person name="Hernandez A.G."/>
            <person name="Wright C.L."/>
            <person name="Bulone V."/>
            <person name="Tuskan G.A."/>
            <person name="Heath K."/>
            <person name="Zee F."/>
            <person name="Moore P.H."/>
            <person name="Sunkar R."/>
            <person name="Leebens-Mack J.H."/>
            <person name="Mockler T."/>
            <person name="Bennetzen J.L."/>
            <person name="Freeling M."/>
            <person name="Sankoff D."/>
            <person name="Paterson A.H."/>
            <person name="Zhu X."/>
            <person name="Yang X."/>
            <person name="Smith J.A."/>
            <person name="Cushman J.C."/>
            <person name="Paull R.E."/>
            <person name="Yu Q."/>
        </authorList>
    </citation>
    <scope>NUCLEOTIDE SEQUENCE [LARGE SCALE GENOMIC DNA]</scope>
    <source>
        <strain evidence="3">cv. F153</strain>
    </source>
</reference>
<dbReference type="Proteomes" id="UP000515123">
    <property type="component" value="Linkage group 12"/>
</dbReference>
<dbReference type="AlphaFoldDB" id="A0A6P5FVD5"/>
<dbReference type="PANTHER" id="PTHR14241:SF24">
    <property type="entry name" value="G DOMAIN-CONTAINING PROTEIN"/>
    <property type="match status" value="1"/>
</dbReference>
<name>A0A6P5FVD5_ANACO</name>
<sequence>MRSAPAPAPDDDAASTSSASYWWRSAAGDAGVGGVRVVREMERVAAMAEERMDELRHRLVTYRAGDFWLPAGGISREDTDIPPVVALLLLGFAAAGKSSLVRHLYSVLGRASAFAPFPLTTSPAGKDGRTLCLEEHNVVRSTRNGFCVFDSRGLDYDRVADGLDEVADWMDHGVRHRQLCRGASASADSASSSSSSAAAAEKRFVRRRVNCVVVVASLSELYRSLLSADLRKLDATRELFHYPAIKTTCYEDPILVLTHGDELTPAERIDARVRVCDYLGVPDHACGAVYDVACPEGLHVADEVDPVAAYAAAEAVFRALHVADRAHPPKPGPKEWALWALTWSLCALSALFAFLSCLCSKFAQANNTNTNTNSSYSTTTTTTRLSTRDHPHPHPHPHPHRNKFR</sequence>
<gene>
    <name evidence="4" type="primary">LOC109718450</name>
</gene>
<feature type="compositionally biased region" description="Low complexity" evidence="1">
    <location>
        <begin position="370"/>
        <end position="383"/>
    </location>
</feature>
<evidence type="ECO:0000313" key="4">
    <source>
        <dbReference type="RefSeq" id="XP_020100286.1"/>
    </source>
</evidence>
<accession>A0A6P5FVD5</accession>
<keyword evidence="2" id="KW-0812">Transmembrane</keyword>
<feature type="region of interest" description="Disordered" evidence="1">
    <location>
        <begin position="370"/>
        <end position="405"/>
    </location>
</feature>
<dbReference type="PANTHER" id="PTHR14241">
    <property type="entry name" value="INTERFERON-INDUCED PROTEIN 44"/>
    <property type="match status" value="1"/>
</dbReference>
<dbReference type="GeneID" id="109718450"/>
<dbReference type="RefSeq" id="XP_020100286.1">
    <property type="nucleotide sequence ID" value="XM_020244697.1"/>
</dbReference>
<feature type="transmembrane region" description="Helical" evidence="2">
    <location>
        <begin position="336"/>
        <end position="358"/>
    </location>
</feature>
<evidence type="ECO:0000256" key="1">
    <source>
        <dbReference type="SAM" id="MobiDB-lite"/>
    </source>
</evidence>
<proteinExistence type="predicted"/>
<dbReference type="OrthoDB" id="740966at2759"/>
<reference evidence="4" key="2">
    <citation type="submission" date="2025-08" db="UniProtKB">
        <authorList>
            <consortium name="RefSeq"/>
        </authorList>
    </citation>
    <scope>IDENTIFICATION</scope>
    <source>
        <tissue evidence="4">Leaf</tissue>
    </source>
</reference>
<organism evidence="3 4">
    <name type="scientific">Ananas comosus</name>
    <name type="common">Pineapple</name>
    <name type="synonym">Ananas ananas</name>
    <dbReference type="NCBI Taxonomy" id="4615"/>
    <lineage>
        <taxon>Eukaryota</taxon>
        <taxon>Viridiplantae</taxon>
        <taxon>Streptophyta</taxon>
        <taxon>Embryophyta</taxon>
        <taxon>Tracheophyta</taxon>
        <taxon>Spermatophyta</taxon>
        <taxon>Magnoliopsida</taxon>
        <taxon>Liliopsida</taxon>
        <taxon>Poales</taxon>
        <taxon>Bromeliaceae</taxon>
        <taxon>Bromelioideae</taxon>
        <taxon>Ananas</taxon>
    </lineage>
</organism>
<keyword evidence="2" id="KW-1133">Transmembrane helix</keyword>